<gene>
    <name evidence="3" type="ORF">BsIDN1_19040</name>
</gene>
<evidence type="ECO:0000259" key="2">
    <source>
        <dbReference type="Pfam" id="PF16491"/>
    </source>
</evidence>
<dbReference type="PANTHER" id="PTHR10120">
    <property type="entry name" value="CAAX PRENYL PROTEASE 1"/>
    <property type="match status" value="1"/>
</dbReference>
<dbReference type="EMBL" id="AP021906">
    <property type="protein sequence ID" value="BBP88286.1"/>
    <property type="molecule type" value="Genomic_DNA"/>
</dbReference>
<evidence type="ECO:0000256" key="1">
    <source>
        <dbReference type="SAM" id="Phobius"/>
    </source>
</evidence>
<feature type="transmembrane region" description="Helical" evidence="1">
    <location>
        <begin position="83"/>
        <end position="106"/>
    </location>
</feature>
<feature type="transmembrane region" description="Helical" evidence="1">
    <location>
        <begin position="12"/>
        <end position="33"/>
    </location>
</feature>
<keyword evidence="1" id="KW-0472">Membrane</keyword>
<dbReference type="Proteomes" id="UP000464658">
    <property type="component" value="Chromosome"/>
</dbReference>
<reference evidence="3 4" key="1">
    <citation type="submission" date="2019-12" db="EMBL/GenBank/DDBJ databases">
        <title>Full genome sequence of a Bacillus safensis strain isolated from commercially available natto in Indonesia.</title>
        <authorList>
            <person name="Yoshida M."/>
            <person name="Uomi M."/>
            <person name="Waturangi D."/>
            <person name="Ekaputri J.J."/>
            <person name="Setiamarga D.H.E."/>
        </authorList>
    </citation>
    <scope>NUCLEOTIDE SEQUENCE [LARGE SCALE GENOMIC DNA]</scope>
    <source>
        <strain evidence="3 4">IDN1</strain>
    </source>
</reference>
<protein>
    <recommendedName>
        <fullName evidence="2">CAAX prenyl protease 1 N-terminal domain-containing protein</fullName>
    </recommendedName>
</protein>
<organism evidence="3 4">
    <name type="scientific">Bacillus safensis</name>
    <dbReference type="NCBI Taxonomy" id="561879"/>
    <lineage>
        <taxon>Bacteria</taxon>
        <taxon>Bacillati</taxon>
        <taxon>Bacillota</taxon>
        <taxon>Bacilli</taxon>
        <taxon>Bacillales</taxon>
        <taxon>Bacillaceae</taxon>
        <taxon>Bacillus</taxon>
    </lineage>
</organism>
<dbReference type="Pfam" id="PF16491">
    <property type="entry name" value="Peptidase_M48_N"/>
    <property type="match status" value="1"/>
</dbReference>
<name>A0A5S9M9R5_BACIA</name>
<proteinExistence type="predicted"/>
<feature type="domain" description="CAAX prenyl protease 1 N-terminal" evidence="2">
    <location>
        <begin position="8"/>
        <end position="111"/>
    </location>
</feature>
<evidence type="ECO:0000313" key="4">
    <source>
        <dbReference type="Proteomes" id="UP000464658"/>
    </source>
</evidence>
<dbReference type="InterPro" id="IPR032456">
    <property type="entry name" value="Peptidase_M48_N"/>
</dbReference>
<evidence type="ECO:0000313" key="3">
    <source>
        <dbReference type="EMBL" id="BBP88286.1"/>
    </source>
</evidence>
<accession>A0A5S9M9R5</accession>
<feature type="transmembrane region" description="Helical" evidence="1">
    <location>
        <begin position="59"/>
        <end position="76"/>
    </location>
</feature>
<keyword evidence="1" id="KW-0812">Transmembrane</keyword>
<sequence length="126" mass="15198">MAAARFKFLSKLVYVFVLSLLTMIISFPIKWIGYQLSLHYGVSSQSTASWLKDQTLDFWIQYPLLALCAIVFFWLIQKRRKRWWLYAWCLTVPVTLFLFFIQPVVIDPLYNNFYPLKDQALERRRY</sequence>
<dbReference type="AlphaFoldDB" id="A0A5S9M9R5"/>
<keyword evidence="1" id="KW-1133">Transmembrane helix</keyword>